<evidence type="ECO:0000313" key="4">
    <source>
        <dbReference type="Proteomes" id="UP000449547"/>
    </source>
</evidence>
<evidence type="ECO:0000313" key="3">
    <source>
        <dbReference type="EMBL" id="KAA8896813.1"/>
    </source>
</evidence>
<keyword evidence="1" id="KW-0175">Coiled coil</keyword>
<feature type="compositionally biased region" description="Acidic residues" evidence="2">
    <location>
        <begin position="46"/>
        <end position="56"/>
    </location>
</feature>
<feature type="compositionally biased region" description="Basic and acidic residues" evidence="2">
    <location>
        <begin position="1"/>
        <end position="20"/>
    </location>
</feature>
<dbReference type="GeneID" id="54784204"/>
<feature type="coiled-coil region" evidence="1">
    <location>
        <begin position="87"/>
        <end position="140"/>
    </location>
</feature>
<proteinExistence type="predicted"/>
<dbReference type="OMA" id="ALINHFY"/>
<dbReference type="VEuPathDB" id="FungiDB:DIURU_005553"/>
<accession>A0A642UCQ4</accession>
<dbReference type="AlphaFoldDB" id="A0A642UCQ4"/>
<name>A0A642UCQ4_DIURU</name>
<evidence type="ECO:0000256" key="1">
    <source>
        <dbReference type="SAM" id="Coils"/>
    </source>
</evidence>
<organism evidence="3 4">
    <name type="scientific">Diutina rugosa</name>
    <name type="common">Yeast</name>
    <name type="synonym">Candida rugosa</name>
    <dbReference type="NCBI Taxonomy" id="5481"/>
    <lineage>
        <taxon>Eukaryota</taxon>
        <taxon>Fungi</taxon>
        <taxon>Dikarya</taxon>
        <taxon>Ascomycota</taxon>
        <taxon>Saccharomycotina</taxon>
        <taxon>Pichiomycetes</taxon>
        <taxon>Debaryomycetaceae</taxon>
        <taxon>Diutina</taxon>
    </lineage>
</organism>
<protein>
    <submittedName>
        <fullName evidence="3">Uncharacterized protein</fullName>
    </submittedName>
</protein>
<feature type="region of interest" description="Disordered" evidence="2">
    <location>
        <begin position="1"/>
        <end position="62"/>
    </location>
</feature>
<keyword evidence="4" id="KW-1185">Reference proteome</keyword>
<dbReference type="EMBL" id="SWFT01000162">
    <property type="protein sequence ID" value="KAA8896813.1"/>
    <property type="molecule type" value="Genomic_DNA"/>
</dbReference>
<evidence type="ECO:0000256" key="2">
    <source>
        <dbReference type="SAM" id="MobiDB-lite"/>
    </source>
</evidence>
<dbReference type="OrthoDB" id="4090091at2759"/>
<comment type="caution">
    <text evidence="3">The sequence shown here is derived from an EMBL/GenBank/DDBJ whole genome shotgun (WGS) entry which is preliminary data.</text>
</comment>
<reference evidence="3 4" key="1">
    <citation type="submission" date="2019-07" db="EMBL/GenBank/DDBJ databases">
        <title>Genome assembly of two rare yeast pathogens: Diutina rugosa and Trichomonascus ciferrii.</title>
        <authorList>
            <person name="Mixao V."/>
            <person name="Saus E."/>
            <person name="Hansen A."/>
            <person name="Lass-Flor C."/>
            <person name="Gabaldon T."/>
        </authorList>
    </citation>
    <scope>NUCLEOTIDE SEQUENCE [LARGE SCALE GENOMIC DNA]</scope>
    <source>
        <strain evidence="3 4">CBS 613</strain>
    </source>
</reference>
<feature type="region of interest" description="Disordered" evidence="2">
    <location>
        <begin position="332"/>
        <end position="351"/>
    </location>
</feature>
<sequence>MVLKDSKWDRKAKRNYEKKHGIVSSQPSKAKETPKARWSGKKTAEPESEDEWDSDVDGPLLEHFYPSMSEDSHLTRDQKLKLKKQIIADIQRQLEEEATKAEQVEAVDRSDGIYLGSEEAKEEDDRRAAAARVIEQAREQGASGGGEGNDKFNMADFLNDLQEKSSQKNRRMPTMKNVADLDEYGLSHRDLIKTTDDYNDMFHKSQNQRSVNKLKDDELIGHVIGTEFKSSRGRGGAGGERESRVLTAEEIAEQQRRDEMAKRDARWRKLKQKLASEGATGKAIEVNNFDNEDEEKVGWLGSKIEKSGEGLSGDWEDDLSELLGSKLAAVEEDNHTSEVNQRPSNVVKPVSVKAPSKADIQFLDDLLG</sequence>
<gene>
    <name evidence="3" type="ORF">DIURU_005553</name>
</gene>
<dbReference type="Proteomes" id="UP000449547">
    <property type="component" value="Unassembled WGS sequence"/>
</dbReference>
<dbReference type="RefSeq" id="XP_034009609.1">
    <property type="nucleotide sequence ID" value="XM_034158548.1"/>
</dbReference>